<protein>
    <recommendedName>
        <fullName evidence="12">ATP synthase complex subunit 8</fullName>
    </recommendedName>
</protein>
<feature type="transmembrane region" description="Helical" evidence="13">
    <location>
        <begin position="12"/>
        <end position="33"/>
    </location>
</feature>
<evidence type="ECO:0000256" key="8">
    <source>
        <dbReference type="ARBA" id="ARBA00022989"/>
    </source>
</evidence>
<dbReference type="InterPro" id="IPR001421">
    <property type="entry name" value="ATP8_metazoa"/>
</dbReference>
<evidence type="ECO:0000256" key="1">
    <source>
        <dbReference type="ARBA" id="ARBA00004304"/>
    </source>
</evidence>
<evidence type="ECO:0000313" key="14">
    <source>
        <dbReference type="EMBL" id="AOY39594.1"/>
    </source>
</evidence>
<dbReference type="GO" id="GO:0031966">
    <property type="term" value="C:mitochondrial membrane"/>
    <property type="evidence" value="ECO:0007669"/>
    <property type="project" value="UniProtKB-SubCell"/>
</dbReference>
<comment type="similarity">
    <text evidence="2 12">Belongs to the ATPase protein 8 family.</text>
</comment>
<evidence type="ECO:0000256" key="10">
    <source>
        <dbReference type="ARBA" id="ARBA00023128"/>
    </source>
</evidence>
<dbReference type="RefSeq" id="YP_009441841.1">
    <property type="nucleotide sequence ID" value="NC_036281.1"/>
</dbReference>
<evidence type="ECO:0000256" key="7">
    <source>
        <dbReference type="ARBA" id="ARBA00022781"/>
    </source>
</evidence>
<dbReference type="EMBL" id="KY952781">
    <property type="protein sequence ID" value="AVC55946.1"/>
    <property type="molecule type" value="Genomic_DNA"/>
</dbReference>
<dbReference type="GO" id="GO:0015986">
    <property type="term" value="P:proton motive force-driven ATP synthesis"/>
    <property type="evidence" value="ECO:0007669"/>
    <property type="project" value="InterPro"/>
</dbReference>
<name>A0A343UJK9_9CUCU</name>
<reference evidence="15" key="2">
    <citation type="submission" date="2017-04" db="EMBL/GenBank/DDBJ databases">
        <title>Three partial mitochondrial genome of Ips(Coleoptera, Curculionidae)species and molecular phylogeny of Curculionidae.</title>
        <authorList>
            <person name="Lv F."/>
            <person name="Yang W."/>
            <person name="Chen Z."/>
            <person name="Du Y."/>
        </authorList>
    </citation>
    <scope>NUCLEOTIDE SEQUENCE</scope>
</reference>
<keyword evidence="9 12" id="KW-0406">Ion transport</keyword>
<accession>A0A343UJK9</accession>
<evidence type="ECO:0000256" key="6">
    <source>
        <dbReference type="ARBA" id="ARBA00022692"/>
    </source>
</evidence>
<keyword evidence="5 12" id="KW-0138">CF(0)</keyword>
<dbReference type="CTD" id="4509"/>
<evidence type="ECO:0000256" key="4">
    <source>
        <dbReference type="ARBA" id="ARBA00022448"/>
    </source>
</evidence>
<organism evidence="15">
    <name type="scientific">Ips sexdentatus</name>
    <dbReference type="NCBI Taxonomy" id="55985"/>
    <lineage>
        <taxon>Eukaryota</taxon>
        <taxon>Metazoa</taxon>
        <taxon>Ecdysozoa</taxon>
        <taxon>Arthropoda</taxon>
        <taxon>Hexapoda</taxon>
        <taxon>Insecta</taxon>
        <taxon>Pterygota</taxon>
        <taxon>Neoptera</taxon>
        <taxon>Endopterygota</taxon>
        <taxon>Coleoptera</taxon>
        <taxon>Polyphaga</taxon>
        <taxon>Cucujiformia</taxon>
        <taxon>Curculionidae</taxon>
        <taxon>Scolytinae</taxon>
        <taxon>Ips</taxon>
    </lineage>
</organism>
<dbReference type="GO" id="GO:0015078">
    <property type="term" value="F:proton transmembrane transporter activity"/>
    <property type="evidence" value="ECO:0007669"/>
    <property type="project" value="InterPro"/>
</dbReference>
<keyword evidence="10 12" id="KW-0496">Mitochondrion</keyword>
<reference evidence="14" key="1">
    <citation type="submission" date="2016-04" db="EMBL/GenBank/DDBJ databases">
        <title>Mitochondria of Scolytid beetles.</title>
        <authorList>
            <person name="Miller K."/>
            <person name="Linard B."/>
            <person name="Vogler A.P."/>
        </authorList>
    </citation>
    <scope>NUCLEOTIDE SEQUENCE</scope>
</reference>
<evidence type="ECO:0000256" key="13">
    <source>
        <dbReference type="SAM" id="Phobius"/>
    </source>
</evidence>
<proteinExistence type="inferred from homology"/>
<keyword evidence="4 12" id="KW-0813">Transport</keyword>
<keyword evidence="6 12" id="KW-0812">Transmembrane</keyword>
<dbReference type="Pfam" id="PF00895">
    <property type="entry name" value="ATP-synt_8"/>
    <property type="match status" value="1"/>
</dbReference>
<evidence type="ECO:0000256" key="3">
    <source>
        <dbReference type="ARBA" id="ARBA00011291"/>
    </source>
</evidence>
<comment type="subunit">
    <text evidence="3">F-type ATPases have 2 components, CF(1) - the catalytic core - and CF(0) - the membrane proton channel.</text>
</comment>
<geneLocation type="mitochondrion" evidence="15"/>
<evidence type="ECO:0000256" key="12">
    <source>
        <dbReference type="RuleBase" id="RU003661"/>
    </source>
</evidence>
<evidence type="ECO:0000313" key="15">
    <source>
        <dbReference type="EMBL" id="AVC55946.1"/>
    </source>
</evidence>
<dbReference type="AlphaFoldDB" id="A0A343UJK9"/>
<dbReference type="GeneID" id="34947883"/>
<gene>
    <name evidence="15" type="primary">ATP8</name>
    <name evidence="14" type="synonym">atp8</name>
</gene>
<keyword evidence="8 13" id="KW-1133">Transmembrane helix</keyword>
<dbReference type="EMBL" id="KX035215">
    <property type="protein sequence ID" value="AOY39594.1"/>
    <property type="molecule type" value="Genomic_DNA"/>
</dbReference>
<sequence>MPQMAPMNWLTLFLFFSILFILTIFLNYFFHLFPSINLFNQQKKNNKLLKNWKW</sequence>
<evidence type="ECO:0000256" key="2">
    <source>
        <dbReference type="ARBA" id="ARBA00008892"/>
    </source>
</evidence>
<dbReference type="GO" id="GO:0045259">
    <property type="term" value="C:proton-transporting ATP synthase complex"/>
    <property type="evidence" value="ECO:0007669"/>
    <property type="project" value="UniProtKB-KW"/>
</dbReference>
<comment type="subcellular location">
    <subcellularLocation>
        <location evidence="1 12">Mitochondrion membrane</location>
        <topology evidence="1 12">Single-pass membrane protein</topology>
    </subcellularLocation>
</comment>
<evidence type="ECO:0000256" key="9">
    <source>
        <dbReference type="ARBA" id="ARBA00023065"/>
    </source>
</evidence>
<evidence type="ECO:0000256" key="11">
    <source>
        <dbReference type="ARBA" id="ARBA00023136"/>
    </source>
</evidence>
<keyword evidence="11 13" id="KW-0472">Membrane</keyword>
<keyword evidence="7 12" id="KW-0375">Hydrogen ion transport</keyword>
<evidence type="ECO:0000256" key="5">
    <source>
        <dbReference type="ARBA" id="ARBA00022547"/>
    </source>
</evidence>